<accession>A0A6M8MD34</accession>
<feature type="transmembrane region" description="Helical" evidence="9">
    <location>
        <begin position="181"/>
        <end position="200"/>
    </location>
</feature>
<protein>
    <submittedName>
        <fullName evidence="11">Putative glutamine ABC transporter permease protein GlnM</fullName>
    </submittedName>
</protein>
<keyword evidence="8 9" id="KW-0472">Membrane</keyword>
<dbReference type="EMBL" id="CP053746">
    <property type="protein sequence ID" value="QKF49756.1"/>
    <property type="molecule type" value="Genomic_DNA"/>
</dbReference>
<proteinExistence type="inferred from homology"/>
<dbReference type="NCBIfam" id="TIGR01726">
    <property type="entry name" value="HEQRo_perm_3TM"/>
    <property type="match status" value="1"/>
</dbReference>
<evidence type="ECO:0000256" key="3">
    <source>
        <dbReference type="ARBA" id="ARBA00022448"/>
    </source>
</evidence>
<feature type="transmembrane region" description="Helical" evidence="9">
    <location>
        <begin position="335"/>
        <end position="353"/>
    </location>
</feature>
<dbReference type="GO" id="GO:0022857">
    <property type="term" value="F:transmembrane transporter activity"/>
    <property type="evidence" value="ECO:0007669"/>
    <property type="project" value="InterPro"/>
</dbReference>
<feature type="transmembrane region" description="Helical" evidence="9">
    <location>
        <begin position="221"/>
        <end position="241"/>
    </location>
</feature>
<evidence type="ECO:0000313" key="11">
    <source>
        <dbReference type="EMBL" id="QKF49756.1"/>
    </source>
</evidence>
<dbReference type="Proteomes" id="UP000501989">
    <property type="component" value="Chromosome"/>
</dbReference>
<evidence type="ECO:0000256" key="5">
    <source>
        <dbReference type="ARBA" id="ARBA00022692"/>
    </source>
</evidence>
<evidence type="ECO:0000256" key="6">
    <source>
        <dbReference type="ARBA" id="ARBA00022970"/>
    </source>
</evidence>
<feature type="transmembrane region" description="Helical" evidence="9">
    <location>
        <begin position="359"/>
        <end position="384"/>
    </location>
</feature>
<dbReference type="RefSeq" id="WP_172609638.1">
    <property type="nucleotide sequence ID" value="NZ_CP053746.1"/>
</dbReference>
<feature type="transmembrane region" description="Helical" evidence="9">
    <location>
        <begin position="21"/>
        <end position="40"/>
    </location>
</feature>
<dbReference type="CDD" id="cd06261">
    <property type="entry name" value="TM_PBP2"/>
    <property type="match status" value="2"/>
</dbReference>
<dbReference type="PROSITE" id="PS50928">
    <property type="entry name" value="ABC_TM1"/>
    <property type="match status" value="1"/>
</dbReference>
<dbReference type="InterPro" id="IPR000515">
    <property type="entry name" value="MetI-like"/>
</dbReference>
<dbReference type="InterPro" id="IPR010065">
    <property type="entry name" value="AA_ABC_transptr_permease_3TM"/>
</dbReference>
<keyword evidence="12" id="KW-1185">Reference proteome</keyword>
<feature type="transmembrane region" description="Helical" evidence="9">
    <location>
        <begin position="83"/>
        <end position="112"/>
    </location>
</feature>
<sequence>MQNQISAPKQRLSLSDPKVRAWLFQIITVVAVVAMGWYLFDNTQTNLQHRGITSGFGFLENSAGFGIAQHLIPFTESDTYARVFLIGLLNTLLVTFIGVILATLLGFIVGVARLSNNWIINKLATVYVEVFRNIPPLLQILFWYFAVFLTLPGPRAAHGFLGSFFVSSRGLNMPAAIATDAAWPFVISVVLAIVAIVFMTRWANKRFEATGVPFHKFWAGLALFIVIPALCALIFGAPVHWQLPELKGFNFVGGWVLIPELLALTLALTVYTAAFIAEIVRSGIKSVSHGQTEAARSLGLRPGPTLRKVIIPQALRVIIPPLTSQYLNLAKNSSLAAGIGYPEMVSLFAGTVLNQTGQAIEVIAITMSVYLAISISISLLMNWYNKRIALIER</sequence>
<evidence type="ECO:0000256" key="8">
    <source>
        <dbReference type="ARBA" id="ARBA00023136"/>
    </source>
</evidence>
<dbReference type="GO" id="GO:0006865">
    <property type="term" value="P:amino acid transport"/>
    <property type="evidence" value="ECO:0007669"/>
    <property type="project" value="UniProtKB-KW"/>
</dbReference>
<evidence type="ECO:0000256" key="9">
    <source>
        <dbReference type="RuleBase" id="RU363032"/>
    </source>
</evidence>
<name>A0A6M8MD34_9PSED</name>
<dbReference type="PANTHER" id="PTHR30614:SF37">
    <property type="entry name" value="AMINO-ACID ABC TRANSPORTER PERMEASE PROTEIN YHDX-RELATED"/>
    <property type="match status" value="1"/>
</dbReference>
<evidence type="ECO:0000256" key="2">
    <source>
        <dbReference type="ARBA" id="ARBA00010072"/>
    </source>
</evidence>
<keyword evidence="4" id="KW-1003">Cell membrane</keyword>
<dbReference type="KEGG" id="pgg:FX982_00676"/>
<reference evidence="12" key="1">
    <citation type="submission" date="2019-12" db="EMBL/GenBank/DDBJ databases">
        <title>Endophytic bacteria associated with Panax ginseng seedlings.</title>
        <authorList>
            <person name="Park J.M."/>
            <person name="Shin R."/>
            <person name="Jo S.H."/>
        </authorList>
    </citation>
    <scope>NUCLEOTIDE SEQUENCE [LARGE SCALE GENOMIC DNA]</scope>
    <source>
        <strain evidence="12">PgKB30</strain>
    </source>
</reference>
<feature type="domain" description="ABC transmembrane type-1" evidence="10">
    <location>
        <begin position="88"/>
        <end position="381"/>
    </location>
</feature>
<evidence type="ECO:0000313" key="12">
    <source>
        <dbReference type="Proteomes" id="UP000501989"/>
    </source>
</evidence>
<keyword evidence="7 9" id="KW-1133">Transmembrane helix</keyword>
<dbReference type="GO" id="GO:0043190">
    <property type="term" value="C:ATP-binding cassette (ABC) transporter complex"/>
    <property type="evidence" value="ECO:0007669"/>
    <property type="project" value="InterPro"/>
</dbReference>
<dbReference type="PANTHER" id="PTHR30614">
    <property type="entry name" value="MEMBRANE COMPONENT OF AMINO ACID ABC TRANSPORTER"/>
    <property type="match status" value="1"/>
</dbReference>
<evidence type="ECO:0000259" key="10">
    <source>
        <dbReference type="PROSITE" id="PS50928"/>
    </source>
</evidence>
<dbReference type="InterPro" id="IPR035906">
    <property type="entry name" value="MetI-like_sf"/>
</dbReference>
<dbReference type="AlphaFoldDB" id="A0A6M8MD34"/>
<feature type="transmembrane region" description="Helical" evidence="9">
    <location>
        <begin position="141"/>
        <end position="161"/>
    </location>
</feature>
<keyword evidence="6" id="KW-0029">Amino-acid transport</keyword>
<comment type="subcellular location">
    <subcellularLocation>
        <location evidence="1">Cell inner membrane</location>
        <topology evidence="1">Multi-pass membrane protein</topology>
    </subcellularLocation>
    <subcellularLocation>
        <location evidence="9">Cell membrane</location>
        <topology evidence="9">Multi-pass membrane protein</topology>
    </subcellularLocation>
</comment>
<keyword evidence="5 9" id="KW-0812">Transmembrane</keyword>
<evidence type="ECO:0000256" key="4">
    <source>
        <dbReference type="ARBA" id="ARBA00022475"/>
    </source>
</evidence>
<evidence type="ECO:0000256" key="7">
    <source>
        <dbReference type="ARBA" id="ARBA00022989"/>
    </source>
</evidence>
<dbReference type="SUPFAM" id="SSF161098">
    <property type="entry name" value="MetI-like"/>
    <property type="match status" value="2"/>
</dbReference>
<keyword evidence="3 9" id="KW-0813">Transport</keyword>
<dbReference type="Pfam" id="PF00528">
    <property type="entry name" value="BPD_transp_1"/>
    <property type="match status" value="1"/>
</dbReference>
<gene>
    <name evidence="11" type="ORF">FX982_00676</name>
</gene>
<feature type="transmembrane region" description="Helical" evidence="9">
    <location>
        <begin position="261"/>
        <end position="280"/>
    </location>
</feature>
<comment type="similarity">
    <text evidence="2">Belongs to the binding-protein-dependent transport system permease family. HisMQ subfamily.</text>
</comment>
<dbReference type="InterPro" id="IPR043429">
    <property type="entry name" value="ArtM/GltK/GlnP/TcyL/YhdX-like"/>
</dbReference>
<dbReference type="Gene3D" id="1.10.3720.10">
    <property type="entry name" value="MetI-like"/>
    <property type="match status" value="2"/>
</dbReference>
<organism evidence="11 12">
    <name type="scientific">Pseudomonas graminis</name>
    <dbReference type="NCBI Taxonomy" id="158627"/>
    <lineage>
        <taxon>Bacteria</taxon>
        <taxon>Pseudomonadati</taxon>
        <taxon>Pseudomonadota</taxon>
        <taxon>Gammaproteobacteria</taxon>
        <taxon>Pseudomonadales</taxon>
        <taxon>Pseudomonadaceae</taxon>
        <taxon>Pseudomonas</taxon>
    </lineage>
</organism>
<evidence type="ECO:0000256" key="1">
    <source>
        <dbReference type="ARBA" id="ARBA00004429"/>
    </source>
</evidence>